<evidence type="ECO:0000313" key="2">
    <source>
        <dbReference type="EMBL" id="XCB13546.1"/>
    </source>
</evidence>
<dbReference type="CTD" id="3814"/>
<organism evidence="2">
    <name type="scientific">Plectropomus leopardus</name>
    <name type="common">Leopard coralgrouper</name>
    <name type="synonym">Holocentrus leopardus</name>
    <dbReference type="NCBI Taxonomy" id="160734"/>
    <lineage>
        <taxon>Eukaryota</taxon>
        <taxon>Metazoa</taxon>
        <taxon>Chordata</taxon>
        <taxon>Craniata</taxon>
        <taxon>Vertebrata</taxon>
        <taxon>Euteleostomi</taxon>
        <taxon>Actinopterygii</taxon>
        <taxon>Neopterygii</taxon>
        <taxon>Teleostei</taxon>
        <taxon>Neoteleostei</taxon>
        <taxon>Acanthomorphata</taxon>
        <taxon>Eupercaria</taxon>
        <taxon>Perciformes</taxon>
        <taxon>Serranoidei</taxon>
        <taxon>Serranidae</taxon>
        <taxon>Epinephelinae</taxon>
        <taxon>Epinephelini</taxon>
        <taxon>Plectropomus</taxon>
    </lineage>
</organism>
<feature type="signal peptide" evidence="1">
    <location>
        <begin position="1"/>
        <end position="20"/>
    </location>
</feature>
<protein>
    <submittedName>
        <fullName evidence="2">Kisspeptin</fullName>
    </submittedName>
</protein>
<accession>A0AAU7YVJ6</accession>
<dbReference type="KEGG" id="plep:121961276"/>
<name>A0AAU7YVJ6_PLELO</name>
<dbReference type="GeneID" id="121961276"/>
<keyword evidence="1" id="KW-0732">Signal</keyword>
<evidence type="ECO:0000256" key="1">
    <source>
        <dbReference type="SAM" id="SignalP"/>
    </source>
</evidence>
<feature type="chain" id="PRO_5043616531" evidence="1">
    <location>
        <begin position="21"/>
        <end position="105"/>
    </location>
</feature>
<gene>
    <name evidence="2" type="primary">kiss1</name>
</gene>
<dbReference type="EMBL" id="PP920085">
    <property type="protein sequence ID" value="XCB13546.1"/>
    <property type="molecule type" value="mRNA"/>
</dbReference>
<reference evidence="2" key="1">
    <citation type="submission" date="2024-06" db="EMBL/GenBank/DDBJ databases">
        <authorList>
            <person name="Zhang W."/>
            <person name="Wang B."/>
        </authorList>
    </citation>
    <scope>NUCLEOTIDE SEQUENCE</scope>
</reference>
<sequence>MMPRLMTALMMAALSTEVYTISLLKSTYHSEDQEVFKALRDVSHASVPPSAKSMGYLPADKFHLADGKFPRAGWWISKVVFPRTIKQRQDVSSYNLNSFGLRYGK</sequence>
<proteinExistence type="evidence at transcript level"/>
<dbReference type="RefSeq" id="XP_042367138.1">
    <property type="nucleotide sequence ID" value="XM_042511204.1"/>
</dbReference>
<dbReference type="AlphaFoldDB" id="A0AAU7YVJ6"/>